<reference evidence="2 3" key="1">
    <citation type="submission" date="2021-08" db="EMBL/GenBank/DDBJ databases">
        <title>FDA dAtabase for Regulatory Grade micrObial Sequences (FDA-ARGOS): Supporting development and validation of Infectious Disease Dx tests.</title>
        <authorList>
            <person name="Sproer C."/>
            <person name="Gronow S."/>
            <person name="Severitt S."/>
            <person name="Schroder I."/>
            <person name="Tallon L."/>
            <person name="Sadzewicz L."/>
            <person name="Zhao X."/>
            <person name="Boylan J."/>
            <person name="Ott S."/>
            <person name="Bowen H."/>
            <person name="Vavikolanu K."/>
            <person name="Hazen T."/>
            <person name="Aluvathingal J."/>
            <person name="Nadendla S."/>
            <person name="Lowell S."/>
            <person name="Myers T."/>
            <person name="Yan Y."/>
            <person name="Sichtig H."/>
        </authorList>
    </citation>
    <scope>NUCLEOTIDE SEQUENCE [LARGE SCALE GENOMIC DNA]</scope>
    <source>
        <strain evidence="2 3">FDAARGOS_1460</strain>
    </source>
</reference>
<protein>
    <submittedName>
        <fullName evidence="2">Type II toxin-antitoxin system HicB family antitoxin</fullName>
    </submittedName>
</protein>
<evidence type="ECO:0000259" key="1">
    <source>
        <dbReference type="Pfam" id="PF15919"/>
    </source>
</evidence>
<sequence length="145" mass="16584">MFVSYPAVFLKNVESLGFTILFPDLPGCISCGNDVKDALYMANDALGCFLFDDYARLEDMPKSSLLEDIDLRDFIEEDEYKYLSLEGSFKSYVGLNLTDYVKKHEKKTVKKNVTIPSYLNEMGKASKINFSKLLTEALEREFDIE</sequence>
<feature type="domain" description="HicB-like antitoxin of toxin-antitoxin system" evidence="1">
    <location>
        <begin position="5"/>
        <end position="119"/>
    </location>
</feature>
<dbReference type="Gene3D" id="3.30.160.250">
    <property type="match status" value="1"/>
</dbReference>
<dbReference type="SUPFAM" id="SSF143100">
    <property type="entry name" value="TTHA1013/TTHA0281-like"/>
    <property type="match status" value="1"/>
</dbReference>
<keyword evidence="3" id="KW-1185">Reference proteome</keyword>
<dbReference type="Pfam" id="PF15919">
    <property type="entry name" value="HicB_lk_antitox"/>
    <property type="match status" value="1"/>
</dbReference>
<dbReference type="EMBL" id="JAIPME010000002">
    <property type="protein sequence ID" value="MBZ2387026.1"/>
    <property type="molecule type" value="Genomic_DNA"/>
</dbReference>
<comment type="caution">
    <text evidence="2">The sequence shown here is derived from an EMBL/GenBank/DDBJ whole genome shotgun (WGS) entry which is preliminary data.</text>
</comment>
<dbReference type="Proteomes" id="UP000734271">
    <property type="component" value="Unassembled WGS sequence"/>
</dbReference>
<evidence type="ECO:0000313" key="2">
    <source>
        <dbReference type="EMBL" id="MBZ2387026.1"/>
    </source>
</evidence>
<dbReference type="RefSeq" id="WP_223419790.1">
    <property type="nucleotide sequence ID" value="NZ_JAIPME010000002.1"/>
</dbReference>
<proteinExistence type="predicted"/>
<dbReference type="InterPro" id="IPR031807">
    <property type="entry name" value="HicB-like"/>
</dbReference>
<name>A0ABS7SZT9_9FIRM</name>
<organism evidence="2 3">
    <name type="scientific">Anaerococcus murdochii</name>
    <dbReference type="NCBI Taxonomy" id="411577"/>
    <lineage>
        <taxon>Bacteria</taxon>
        <taxon>Bacillati</taxon>
        <taxon>Bacillota</taxon>
        <taxon>Tissierellia</taxon>
        <taxon>Tissierellales</taxon>
        <taxon>Peptoniphilaceae</taxon>
        <taxon>Anaerococcus</taxon>
    </lineage>
</organism>
<gene>
    <name evidence="2" type="ORF">K8P03_06990</name>
</gene>
<dbReference type="InterPro" id="IPR035069">
    <property type="entry name" value="TTHA1013/TTHA0281-like"/>
</dbReference>
<accession>A0ABS7SZT9</accession>
<evidence type="ECO:0000313" key="3">
    <source>
        <dbReference type="Proteomes" id="UP000734271"/>
    </source>
</evidence>